<reference evidence="1 2" key="1">
    <citation type="submission" date="2017-07" db="EMBL/GenBank/DDBJ databases">
        <title>Draft whole genome sequences of clinical Proprionibacteriaceae strains.</title>
        <authorList>
            <person name="Bernier A.-M."/>
            <person name="Bernard K."/>
            <person name="Domingo M.-C."/>
        </authorList>
    </citation>
    <scope>NUCLEOTIDE SEQUENCE [LARGE SCALE GENOMIC DNA]</scope>
    <source>
        <strain evidence="1 2">NML 130396</strain>
    </source>
</reference>
<evidence type="ECO:0000313" key="2">
    <source>
        <dbReference type="Proteomes" id="UP000216311"/>
    </source>
</evidence>
<dbReference type="AlphaFoldDB" id="A0A255GMM0"/>
<evidence type="ECO:0000313" key="1">
    <source>
        <dbReference type="EMBL" id="OYO16642.1"/>
    </source>
</evidence>
<comment type="caution">
    <text evidence="1">The sequence shown here is derived from an EMBL/GenBank/DDBJ whole genome shotgun (WGS) entry which is preliminary data.</text>
</comment>
<organism evidence="1 2">
    <name type="scientific">Enemella dayhoffiae</name>
    <dbReference type="NCBI Taxonomy" id="2016507"/>
    <lineage>
        <taxon>Bacteria</taxon>
        <taxon>Bacillati</taxon>
        <taxon>Actinomycetota</taxon>
        <taxon>Actinomycetes</taxon>
        <taxon>Propionibacteriales</taxon>
        <taxon>Propionibacteriaceae</taxon>
        <taxon>Enemella</taxon>
    </lineage>
</organism>
<keyword evidence="2" id="KW-1185">Reference proteome</keyword>
<dbReference type="Proteomes" id="UP000216311">
    <property type="component" value="Unassembled WGS sequence"/>
</dbReference>
<dbReference type="EMBL" id="NMVQ01000047">
    <property type="protein sequence ID" value="OYO16642.1"/>
    <property type="molecule type" value="Genomic_DNA"/>
</dbReference>
<sequence>MYSVRLADTLTGQVGATLPAAATGSWADAINGPTSCEVKVPTSWLLRQPRERWAAWSASLLVCWDGHPLVWGPILDDPEGDEKFVTLKAGGLWSLLAHRVVTDRDYGDAGVTRAQITATAMGWLKDRAPEDVARKAVNELLDSGAYAAGSWTGDKWSAPVPEGDPIIYHLQAWRGYHGATLGESVVALREGSLGTIARRLVELAQLRPNGWFPIRYASPEELGTNRERTYEGFNLGNNSVAKRLEEISEVVNGPDLAFRPEWVPGMEGSRVQWAMCHGTEAMPELWQEHSHVLDLTARKGKAVAKKLTSKFLPVRRVYATGAGQDQGTLIRVETEPEVQGLPHLETVIADTQVEDWALLSARARGVLEQGRQVQLAASVSAHDFPPHTNWAGEAWDVHMPGGFVQLEKGTYRMRCLSRSGKFDSHVVDLEMQPEEMIA</sequence>
<dbReference type="OrthoDB" id="3194419at2"/>
<proteinExistence type="predicted"/>
<protein>
    <submittedName>
        <fullName evidence="1">Uncharacterized protein</fullName>
    </submittedName>
</protein>
<accession>A0A255GMM0</accession>
<gene>
    <name evidence="1" type="ORF">CGZ93_17940</name>
</gene>
<dbReference type="RefSeq" id="WP_094365529.1">
    <property type="nucleotide sequence ID" value="NZ_NMVQ01000047.1"/>
</dbReference>
<name>A0A255GMM0_9ACTN</name>